<evidence type="ECO:0000256" key="2">
    <source>
        <dbReference type="ARBA" id="ARBA00009948"/>
    </source>
</evidence>
<feature type="binding site" evidence="7">
    <location>
        <position position="169"/>
    </location>
    <ligand>
        <name>3-phosphoshikimate</name>
        <dbReference type="ChEBI" id="CHEBI:145989"/>
    </ligand>
</feature>
<dbReference type="SUPFAM" id="SSF55205">
    <property type="entry name" value="EPT/RTPC-like"/>
    <property type="match status" value="1"/>
</dbReference>
<reference evidence="9 10" key="1">
    <citation type="submission" date="2018-11" db="EMBL/GenBank/DDBJ databases">
        <title>Draft genome sequence of Ferruginibacter sp. BO-59.</title>
        <authorList>
            <person name="Im W.T."/>
        </authorList>
    </citation>
    <scope>NUCLEOTIDE SEQUENCE [LARGE SCALE GENOMIC DNA]</scope>
    <source>
        <strain evidence="9 10">BO-59</strain>
    </source>
</reference>
<dbReference type="PIRSF" id="PIRSF000505">
    <property type="entry name" value="EPSPS"/>
    <property type="match status" value="1"/>
</dbReference>
<comment type="caution">
    <text evidence="9">The sequence shown here is derived from an EMBL/GenBank/DDBJ whole genome shotgun (WGS) entry which is preliminary data.</text>
</comment>
<keyword evidence="5 7" id="KW-0057">Aromatic amino acid biosynthesis</keyword>
<dbReference type="InterPro" id="IPR013792">
    <property type="entry name" value="RNA3'P_cycl/enolpyr_Trfase_a/b"/>
</dbReference>
<dbReference type="GO" id="GO:0003866">
    <property type="term" value="F:3-phosphoshikimate 1-carboxyvinyltransferase activity"/>
    <property type="evidence" value="ECO:0007669"/>
    <property type="project" value="UniProtKB-UniRule"/>
</dbReference>
<dbReference type="Gene3D" id="3.65.10.10">
    <property type="entry name" value="Enolpyruvate transferase domain"/>
    <property type="match status" value="2"/>
</dbReference>
<comment type="subunit">
    <text evidence="7">Monomer.</text>
</comment>
<dbReference type="CDD" id="cd01556">
    <property type="entry name" value="EPSP_synthase"/>
    <property type="match status" value="1"/>
</dbReference>
<accession>A0A3M9NJH1</accession>
<dbReference type="OrthoDB" id="9809920at2"/>
<evidence type="ECO:0000256" key="4">
    <source>
        <dbReference type="ARBA" id="ARBA00022679"/>
    </source>
</evidence>
<comment type="pathway">
    <text evidence="1 7">Metabolic intermediate biosynthesis; chorismate biosynthesis; chorismate from D-erythrose 4-phosphate and phosphoenolpyruvate: step 6/7.</text>
</comment>
<dbReference type="InterPro" id="IPR006264">
    <property type="entry name" value="EPSP_synthase"/>
</dbReference>
<keyword evidence="7" id="KW-0963">Cytoplasm</keyword>
<feature type="binding site" evidence="7">
    <location>
        <position position="25"/>
    </location>
    <ligand>
        <name>3-phosphoshikimate</name>
        <dbReference type="ChEBI" id="CHEBI:145989"/>
    </ligand>
</feature>
<evidence type="ECO:0000256" key="7">
    <source>
        <dbReference type="HAMAP-Rule" id="MF_00210"/>
    </source>
</evidence>
<feature type="binding site" evidence="7">
    <location>
        <position position="96"/>
    </location>
    <ligand>
        <name>phosphoenolpyruvate</name>
        <dbReference type="ChEBI" id="CHEBI:58702"/>
    </ligand>
</feature>
<feature type="binding site" evidence="7">
    <location>
        <position position="169"/>
    </location>
    <ligand>
        <name>phosphoenolpyruvate</name>
        <dbReference type="ChEBI" id="CHEBI:58702"/>
    </ligand>
</feature>
<feature type="binding site" evidence="7">
    <location>
        <position position="195"/>
    </location>
    <ligand>
        <name>3-phosphoshikimate</name>
        <dbReference type="ChEBI" id="CHEBI:145989"/>
    </ligand>
</feature>
<sequence>MNVSIHPSPVSGNLKAPPSKSSMQRACAAALITPGTTVIDNFGNSNDEKAALDIIARLGATVNKLTNELVIASNDFIFHSPVAEKKNVILNVGESGLSMRMFAPIAGLFNFDIVFTGEGSILKRPMNFFDEILPLLDVEVHSNNGMLPVTLRGPLQPKNITVDGSLSSQFLTGLLFAFAKACTAPVSITVKNLSSRPYIDLTVSVLKHFGFHIENNNYEVFTISPRKDSPSTTVRYTVEGDWSNAAFLLVAGATAGELTLSGVDMNSSQGDKDIMKALYDSGAEVVLKNDEIFVKRKKLTAFQFDATHCPDLFPPLVALASYCNGNTSIKGVSRLLHKESNRAIALRDEFKKMNVEIELNGDVMIVHGGGVVKGAEVSSHNDHRIAMATAVAGLSAKGITNISGSEAVKKSYPDFYRDIASIQKAHAGNQ</sequence>
<feature type="binding site" evidence="7">
    <location>
        <position position="410"/>
    </location>
    <ligand>
        <name>phosphoenolpyruvate</name>
        <dbReference type="ChEBI" id="CHEBI:58702"/>
    </ligand>
</feature>
<dbReference type="HAMAP" id="MF_00210">
    <property type="entry name" value="EPSP_synth"/>
    <property type="match status" value="1"/>
</dbReference>
<comment type="function">
    <text evidence="7">Catalyzes the transfer of the enolpyruvyl moiety of phosphoenolpyruvate (PEP) to the 5-hydroxyl of shikimate-3-phosphate (S3P) to produce enolpyruvyl shikimate-3-phosphate and inorganic phosphate.</text>
</comment>
<dbReference type="GO" id="GO:0008652">
    <property type="term" value="P:amino acid biosynthetic process"/>
    <property type="evidence" value="ECO:0007669"/>
    <property type="project" value="UniProtKB-KW"/>
</dbReference>
<dbReference type="EMBL" id="RJJR01000004">
    <property type="protein sequence ID" value="RNI37904.1"/>
    <property type="molecule type" value="Genomic_DNA"/>
</dbReference>
<feature type="binding site" evidence="7">
    <location>
        <position position="342"/>
    </location>
    <ligand>
        <name>phosphoenolpyruvate</name>
        <dbReference type="ChEBI" id="CHEBI:58702"/>
    </ligand>
</feature>
<evidence type="ECO:0000313" key="9">
    <source>
        <dbReference type="EMBL" id="RNI37904.1"/>
    </source>
</evidence>
<gene>
    <name evidence="7 9" type="primary">aroA</name>
    <name evidence="9" type="ORF">EFY79_06610</name>
</gene>
<evidence type="ECO:0000256" key="5">
    <source>
        <dbReference type="ARBA" id="ARBA00023141"/>
    </source>
</evidence>
<dbReference type="InterPro" id="IPR036968">
    <property type="entry name" value="Enolpyruvate_Tfrase_sf"/>
</dbReference>
<dbReference type="PANTHER" id="PTHR21090:SF5">
    <property type="entry name" value="PENTAFUNCTIONAL AROM POLYPEPTIDE"/>
    <property type="match status" value="1"/>
</dbReference>
<dbReference type="GO" id="GO:0005737">
    <property type="term" value="C:cytoplasm"/>
    <property type="evidence" value="ECO:0007669"/>
    <property type="project" value="UniProtKB-SubCell"/>
</dbReference>
<feature type="binding site" evidence="7">
    <location>
        <position position="124"/>
    </location>
    <ligand>
        <name>phosphoenolpyruvate</name>
        <dbReference type="ChEBI" id="CHEBI:58702"/>
    </ligand>
</feature>
<dbReference type="GO" id="GO:0009073">
    <property type="term" value="P:aromatic amino acid family biosynthetic process"/>
    <property type="evidence" value="ECO:0007669"/>
    <property type="project" value="UniProtKB-KW"/>
</dbReference>
<proteinExistence type="inferred from homology"/>
<feature type="binding site" evidence="7">
    <location>
        <position position="167"/>
    </location>
    <ligand>
        <name>3-phosphoshikimate</name>
        <dbReference type="ChEBI" id="CHEBI:145989"/>
    </ligand>
</feature>
<keyword evidence="3 7" id="KW-0028">Amino-acid biosynthesis</keyword>
<feature type="binding site" evidence="7">
    <location>
        <position position="168"/>
    </location>
    <ligand>
        <name>3-phosphoshikimate</name>
        <dbReference type="ChEBI" id="CHEBI:145989"/>
    </ligand>
</feature>
<dbReference type="EC" id="2.5.1.19" evidence="7"/>
<feature type="binding site" evidence="7">
    <location>
        <position position="311"/>
    </location>
    <ligand>
        <name>3-phosphoshikimate</name>
        <dbReference type="ChEBI" id="CHEBI:145989"/>
    </ligand>
</feature>
<dbReference type="AlphaFoldDB" id="A0A3M9NJH1"/>
<feature type="binding site" evidence="7">
    <location>
        <position position="384"/>
    </location>
    <ligand>
        <name>phosphoenolpyruvate</name>
        <dbReference type="ChEBI" id="CHEBI:58702"/>
    </ligand>
</feature>
<comment type="subcellular location">
    <subcellularLocation>
        <location evidence="7">Cytoplasm</location>
    </subcellularLocation>
</comment>
<dbReference type="GO" id="GO:0009423">
    <property type="term" value="P:chorismate biosynthetic process"/>
    <property type="evidence" value="ECO:0007669"/>
    <property type="project" value="UniProtKB-UniRule"/>
</dbReference>
<comment type="similarity">
    <text evidence="2 7">Belongs to the EPSP synthase family.</text>
</comment>
<evidence type="ECO:0000259" key="8">
    <source>
        <dbReference type="Pfam" id="PF00275"/>
    </source>
</evidence>
<organism evidence="9 10">
    <name type="scientific">Hanamia caeni</name>
    <dbReference type="NCBI Taxonomy" id="2294116"/>
    <lineage>
        <taxon>Bacteria</taxon>
        <taxon>Pseudomonadati</taxon>
        <taxon>Bacteroidota</taxon>
        <taxon>Chitinophagia</taxon>
        <taxon>Chitinophagales</taxon>
        <taxon>Chitinophagaceae</taxon>
        <taxon>Hanamia</taxon>
    </lineage>
</organism>
<protein>
    <recommendedName>
        <fullName evidence="7">3-phosphoshikimate 1-carboxyvinyltransferase</fullName>
        <ecNumber evidence="7">2.5.1.19</ecNumber>
    </recommendedName>
    <alternativeName>
        <fullName evidence="7">5-enolpyruvylshikimate-3-phosphate synthase</fullName>
        <shortName evidence="7">EPSP synthase</shortName>
        <shortName evidence="7">EPSPS</shortName>
    </alternativeName>
</protein>
<dbReference type="Proteomes" id="UP000267223">
    <property type="component" value="Unassembled WGS sequence"/>
</dbReference>
<evidence type="ECO:0000256" key="6">
    <source>
        <dbReference type="ARBA" id="ARBA00044633"/>
    </source>
</evidence>
<feature type="binding site" evidence="7">
    <location>
        <position position="21"/>
    </location>
    <ligand>
        <name>3-phosphoshikimate</name>
        <dbReference type="ChEBI" id="CHEBI:145989"/>
    </ligand>
</feature>
<dbReference type="UniPathway" id="UPA00053">
    <property type="reaction ID" value="UER00089"/>
</dbReference>
<keyword evidence="10" id="KW-1185">Reference proteome</keyword>
<feature type="binding site" evidence="7">
    <location>
        <position position="20"/>
    </location>
    <ligand>
        <name>3-phosphoshikimate</name>
        <dbReference type="ChEBI" id="CHEBI:145989"/>
    </ligand>
</feature>
<dbReference type="InterPro" id="IPR001986">
    <property type="entry name" value="Enolpyruvate_Tfrase_dom"/>
</dbReference>
<dbReference type="Pfam" id="PF00275">
    <property type="entry name" value="EPSP_synthase"/>
    <property type="match status" value="1"/>
</dbReference>
<comment type="caution">
    <text evidence="7">Lacks conserved residue(s) required for the propagation of feature annotation.</text>
</comment>
<feature type="binding site" evidence="7">
    <location>
        <position position="338"/>
    </location>
    <ligand>
        <name>3-phosphoshikimate</name>
        <dbReference type="ChEBI" id="CHEBI:145989"/>
    </ligand>
</feature>
<evidence type="ECO:0000313" key="10">
    <source>
        <dbReference type="Proteomes" id="UP000267223"/>
    </source>
</evidence>
<dbReference type="NCBIfam" id="TIGR01356">
    <property type="entry name" value="aroA"/>
    <property type="match status" value="1"/>
</dbReference>
<dbReference type="RefSeq" id="WP_123119893.1">
    <property type="nucleotide sequence ID" value="NZ_RJJR01000004.1"/>
</dbReference>
<keyword evidence="4 7" id="KW-0808">Transferase</keyword>
<comment type="catalytic activity">
    <reaction evidence="6">
        <text>3-phosphoshikimate + phosphoenolpyruvate = 5-O-(1-carboxyvinyl)-3-phosphoshikimate + phosphate</text>
        <dbReference type="Rhea" id="RHEA:21256"/>
        <dbReference type="ChEBI" id="CHEBI:43474"/>
        <dbReference type="ChEBI" id="CHEBI:57701"/>
        <dbReference type="ChEBI" id="CHEBI:58702"/>
        <dbReference type="ChEBI" id="CHEBI:145989"/>
        <dbReference type="EC" id="2.5.1.19"/>
    </reaction>
    <physiologicalReaction direction="left-to-right" evidence="6">
        <dbReference type="Rhea" id="RHEA:21257"/>
    </physiologicalReaction>
</comment>
<evidence type="ECO:0000256" key="1">
    <source>
        <dbReference type="ARBA" id="ARBA00004811"/>
    </source>
</evidence>
<name>A0A3M9NJH1_9BACT</name>
<feature type="domain" description="Enolpyruvate transferase" evidence="8">
    <location>
        <begin position="7"/>
        <end position="417"/>
    </location>
</feature>
<evidence type="ECO:0000256" key="3">
    <source>
        <dbReference type="ARBA" id="ARBA00022605"/>
    </source>
</evidence>
<feature type="active site" description="Proton acceptor" evidence="7">
    <location>
        <position position="311"/>
    </location>
</feature>
<dbReference type="PANTHER" id="PTHR21090">
    <property type="entry name" value="AROM/DEHYDROQUINATE SYNTHASE"/>
    <property type="match status" value="1"/>
</dbReference>
<feature type="binding site" evidence="7">
    <location>
        <position position="20"/>
    </location>
    <ligand>
        <name>phosphoenolpyruvate</name>
        <dbReference type="ChEBI" id="CHEBI:58702"/>
    </ligand>
</feature>